<comment type="caution">
    <text evidence="1">The sequence shown here is derived from an EMBL/GenBank/DDBJ whole genome shotgun (WGS) entry which is preliminary data.</text>
</comment>
<dbReference type="RefSeq" id="WP_146919072.1">
    <property type="nucleotide sequence ID" value="NZ_VORW01000012.1"/>
</dbReference>
<reference evidence="1 2" key="1">
    <citation type="submission" date="2019-08" db="EMBL/GenBank/DDBJ databases">
        <title>Genomes sequence of Algoriphagus aquimarinus ACAM450.</title>
        <authorList>
            <person name="Bowman J.P."/>
        </authorList>
    </citation>
    <scope>NUCLEOTIDE SEQUENCE [LARGE SCALE GENOMIC DNA]</scope>
    <source>
        <strain evidence="1 2">ACAM 450</strain>
    </source>
</reference>
<accession>A0A5C7AGD1</accession>
<organism evidence="1 2">
    <name type="scientific">Algoriphagus aquimarinus</name>
    <dbReference type="NCBI Taxonomy" id="237018"/>
    <lineage>
        <taxon>Bacteria</taxon>
        <taxon>Pseudomonadati</taxon>
        <taxon>Bacteroidota</taxon>
        <taxon>Cytophagia</taxon>
        <taxon>Cytophagales</taxon>
        <taxon>Cyclobacteriaceae</taxon>
        <taxon>Algoriphagus</taxon>
    </lineage>
</organism>
<evidence type="ECO:0000313" key="1">
    <source>
        <dbReference type="EMBL" id="TXE07568.1"/>
    </source>
</evidence>
<dbReference type="Proteomes" id="UP000321935">
    <property type="component" value="Unassembled WGS sequence"/>
</dbReference>
<protein>
    <submittedName>
        <fullName evidence="1">Uncharacterized protein</fullName>
    </submittedName>
</protein>
<name>A0A5C7AGD1_9BACT</name>
<gene>
    <name evidence="1" type="ORF">ESV85_15345</name>
</gene>
<dbReference type="AlphaFoldDB" id="A0A5C7AGD1"/>
<proteinExistence type="predicted"/>
<dbReference type="OrthoDB" id="966155at2"/>
<sequence>MNQDQIKIEEAVLSLIDLYVQEDEKDREYFRQYRKNNPDSGLQKEPFITFYQTFQARVSSHEITDFLYYFGEIRLLKTFHYSHHADHLIERFKKLELPIPHFVLECQREVIHREKFIRGYFEKDKFKWSKSRREEFFDIIKKEAITHSIDPKTKRKYLKKKFRETIQETRDIEKEIKDRFGYLVEGFFDGEKFSISKDDLNEYFYHSEITSGGYGSFFEVYKALDKYVSKKNAVFALRSFLSGQYDTSKENKEEIENTFNSMPIEDVRSHFLPLIETKNNNGQNWMTNEDFETFLKRSFGGDTDLPKPKINLGTTGKYAVVKLFYLFYEKCIFENLHENRKKDPFIQLLKDSFDTNKYGDIRGDNFKRDRVKHDWNK</sequence>
<dbReference type="EMBL" id="VORW01000012">
    <property type="protein sequence ID" value="TXE07568.1"/>
    <property type="molecule type" value="Genomic_DNA"/>
</dbReference>
<evidence type="ECO:0000313" key="2">
    <source>
        <dbReference type="Proteomes" id="UP000321935"/>
    </source>
</evidence>